<dbReference type="InterPro" id="IPR005312">
    <property type="entry name" value="DUF1759"/>
</dbReference>
<dbReference type="InterPro" id="IPR043128">
    <property type="entry name" value="Rev_trsase/Diguanyl_cyclase"/>
</dbReference>
<accession>A0ABM3UZ94</accession>
<evidence type="ECO:0000313" key="1">
    <source>
        <dbReference type="Proteomes" id="UP001652621"/>
    </source>
</evidence>
<dbReference type="SUPFAM" id="SSF56672">
    <property type="entry name" value="DNA/RNA polymerases"/>
    <property type="match status" value="1"/>
</dbReference>
<dbReference type="CDD" id="cd01644">
    <property type="entry name" value="RT_pepA17"/>
    <property type="match status" value="1"/>
</dbReference>
<dbReference type="RefSeq" id="XP_058978855.1">
    <property type="nucleotide sequence ID" value="XM_059122872.1"/>
</dbReference>
<dbReference type="Proteomes" id="UP001652621">
    <property type="component" value="Unplaced"/>
</dbReference>
<dbReference type="PANTHER" id="PTHR47331:SF5">
    <property type="entry name" value="RIBONUCLEASE H"/>
    <property type="match status" value="1"/>
</dbReference>
<dbReference type="GeneID" id="131802550"/>
<dbReference type="Pfam" id="PF03564">
    <property type="entry name" value="DUF1759"/>
    <property type="match status" value="1"/>
</dbReference>
<reference evidence="2" key="1">
    <citation type="submission" date="2025-08" db="UniProtKB">
        <authorList>
            <consortium name="RefSeq"/>
        </authorList>
    </citation>
    <scope>IDENTIFICATION</scope>
    <source>
        <strain evidence="2">Aabys</strain>
        <tissue evidence="2">Whole body</tissue>
    </source>
</reference>
<dbReference type="InterPro" id="IPR043502">
    <property type="entry name" value="DNA/RNA_pol_sf"/>
</dbReference>
<evidence type="ECO:0000313" key="2">
    <source>
        <dbReference type="RefSeq" id="XP_058978855.1"/>
    </source>
</evidence>
<keyword evidence="1" id="KW-1185">Reference proteome</keyword>
<dbReference type="PANTHER" id="PTHR47331">
    <property type="entry name" value="PHD-TYPE DOMAIN-CONTAINING PROTEIN"/>
    <property type="match status" value="1"/>
</dbReference>
<dbReference type="InterPro" id="IPR008042">
    <property type="entry name" value="Retrotrans_Pao"/>
</dbReference>
<protein>
    <submittedName>
        <fullName evidence="2">Uncharacterized protein LOC131802550</fullName>
    </submittedName>
</protein>
<proteinExistence type="predicted"/>
<dbReference type="Gene3D" id="3.10.10.10">
    <property type="entry name" value="HIV Type 1 Reverse Transcriptase, subunit A, domain 1"/>
    <property type="match status" value="1"/>
</dbReference>
<dbReference type="Pfam" id="PF05380">
    <property type="entry name" value="Peptidase_A17"/>
    <property type="match status" value="1"/>
</dbReference>
<dbReference type="Gene3D" id="3.30.70.270">
    <property type="match status" value="1"/>
</dbReference>
<name>A0ABM3UZ94_MUSDO</name>
<sequence>MDKSLSDKFTNCVNDLLDYISIFSITKPDDTVHTLETTRMELDSAWDQVKRAYIDCRDYVPEEEGKPIDKNKLRKHYMDTMGSYKKALSSINGQIQNILDEKTQEKMKRESEMSQQGREVDFTNVSRLPPCDTDTFKGGYREWPTFRDLFSAIYINNSKLSNVEKLFHLTQKTAGEAREIISHVPLTNDGFTLAWKNLTDRYENKRMQINEEIKTLFNLPGVSAESSHSIQKLQRTVNSSIQTLGILDVDVKGWDPILIYICSTKLPRGFLEEFENSLSDCKQIPKWEQFDAFLTNKFKTLESVGNIKPSTSKFAQQKPTNNHTPRFLKTFQTNVSKNTNNFGGRPTNVILPQQNKPKNTQTCQVCKSNHFIRDCSEFLKKSVNDRIHIVKTSHLCYNCLSSNHGVKDCKSRFGCRICTMKHNTLLHKGTETQTTNSYLARVEARPSTSAAALTNQIQSTTNLEPTTITTLTLQDKQICERQSGGTLLFTAIVQIETKGQLYDARALIDSGSQSTFISEKMKNFLKLPTRNNLVHVTGLSQFVSETSTKSCLFTMRSKYDPSFKLEVWAPVLKNLPSNLPPQNLDESQLRDVTALELADPKFYVSQPIDILIGMDIGPLIFTIGTPMKTFGSILTQKTKFGWIVGGPIPGSILQRKQISLLNTTSIEKVLTRFWEVEETPKKVLRSEEDQFCEQNFIETTIRNKDGRYVVTLPFKKCEELGNSRNISLAQFYRMEKKLMKTPEIKEQYDASILEYLELGHMRKVNPNEIDKMPNYYLPHHAVIKPDRLTTKLRVVFNASCPTSNKTSLNDILYPGPILQQDLVLQILKWRFFKYAFNADITKMYRQILLDPNQTKYQRILFRKSPENPVEDYELLTVTFGVNCAPYLALRTLLKLAEDVKESYPRAANIILNNLYVDDVLAGGHTEDESIKARKELTAALDSAGFTLMKWASNDRKIIQDIPHEHLLPLNWLDISEDASTKTLGIRWNISGDYFSFTPPSMENKNVSSKREVLSTIAKLFDPCGWLAPVVVVAKLIMQQIWLDKIDWDDQLKPITQMNWNNFVKNSKDIEYLRVPRWIQYTLDGSVEIHGFCDASESAYGATLYIRVENTDHTTHTFLLAAKTRVAPIKKLSIPRLELCGAVLLSKLAKSIVNSLQISKYSTQFWTDSTIVLAWLKKPPCHWSTFVGNRVSEIADNVGQENWRHVDSENNPADIASRLM</sequence>
<organism evidence="1 2">
    <name type="scientific">Musca domestica</name>
    <name type="common">House fly</name>
    <dbReference type="NCBI Taxonomy" id="7370"/>
    <lineage>
        <taxon>Eukaryota</taxon>
        <taxon>Metazoa</taxon>
        <taxon>Ecdysozoa</taxon>
        <taxon>Arthropoda</taxon>
        <taxon>Hexapoda</taxon>
        <taxon>Insecta</taxon>
        <taxon>Pterygota</taxon>
        <taxon>Neoptera</taxon>
        <taxon>Endopterygota</taxon>
        <taxon>Diptera</taxon>
        <taxon>Brachycera</taxon>
        <taxon>Muscomorpha</taxon>
        <taxon>Muscoidea</taxon>
        <taxon>Muscidae</taxon>
        <taxon>Musca</taxon>
    </lineage>
</organism>
<gene>
    <name evidence="2" type="primary">LOC131802550</name>
</gene>